<keyword evidence="2" id="KW-1185">Reference proteome</keyword>
<proteinExistence type="predicted"/>
<sequence>MNKNNKVMENDILAIIFKWRKLLKSEHSELEPPFFSNLSLDEIDPHLIKIGNMVVLNQPIHMILPAYPGKSPNRNKTLSRLPDLAETHSIDVLNQLCSEIGEVYAPGAKISICSDGYVFADLVRIPDEDVFAYTEAIQAYYQNHYPERFDFFDLKDAFGVLSDFDAMREELMVRYGESLIGLTEQAKTDKATLSMYKGIAKFLFEDFSGLMEFATISNTQIQKQAKAVSLRVIQRSNAWSRLLEEYYPNALRLSIHPQFRVSEKIGIQMGNSDDAWRTPWHSVAIKQGNEIHLQKRSQVDENTHRLIFNQGKPSHYHHLTVMNERSVGGVA</sequence>
<evidence type="ECO:0000313" key="1">
    <source>
        <dbReference type="EMBL" id="MCL1126496.1"/>
    </source>
</evidence>
<dbReference type="EMBL" id="JAKIKS010000091">
    <property type="protein sequence ID" value="MCL1126496.1"/>
    <property type="molecule type" value="Genomic_DNA"/>
</dbReference>
<comment type="caution">
    <text evidence="1">The sequence shown here is derived from an EMBL/GenBank/DDBJ whole genome shotgun (WGS) entry which is preliminary data.</text>
</comment>
<dbReference type="Gene3D" id="3.30.60.140">
    <property type="match status" value="1"/>
</dbReference>
<dbReference type="RefSeq" id="WP_248941885.1">
    <property type="nucleotide sequence ID" value="NZ_JAKIKS010000091.1"/>
</dbReference>
<name>A0ABT0LFL9_9GAMM</name>
<evidence type="ECO:0000313" key="2">
    <source>
        <dbReference type="Proteomes" id="UP001203423"/>
    </source>
</evidence>
<protein>
    <submittedName>
        <fullName evidence="1">Isocyanide synthase family protein</fullName>
    </submittedName>
</protein>
<dbReference type="Proteomes" id="UP001203423">
    <property type="component" value="Unassembled WGS sequence"/>
</dbReference>
<dbReference type="InterPro" id="IPR007817">
    <property type="entry name" value="Isocyanide_synthase_DIT1"/>
</dbReference>
<dbReference type="Pfam" id="PF05141">
    <property type="entry name" value="DIT1_PvcA"/>
    <property type="match status" value="1"/>
</dbReference>
<organism evidence="1 2">
    <name type="scientific">Shewanella surugensis</name>
    <dbReference type="NCBI Taxonomy" id="212020"/>
    <lineage>
        <taxon>Bacteria</taxon>
        <taxon>Pseudomonadati</taxon>
        <taxon>Pseudomonadota</taxon>
        <taxon>Gammaproteobacteria</taxon>
        <taxon>Alteromonadales</taxon>
        <taxon>Shewanellaceae</taxon>
        <taxon>Shewanella</taxon>
    </lineage>
</organism>
<dbReference type="PANTHER" id="PTHR37285">
    <property type="entry name" value="SPORE WALL MATURATION PROTEIN DIT1"/>
    <property type="match status" value="1"/>
</dbReference>
<gene>
    <name evidence="1" type="ORF">L2764_18905</name>
</gene>
<dbReference type="PANTHER" id="PTHR37285:SF5">
    <property type="entry name" value="SPORE WALL MATURATION PROTEIN DIT1"/>
    <property type="match status" value="1"/>
</dbReference>
<reference evidence="1 2" key="1">
    <citation type="submission" date="2022-01" db="EMBL/GenBank/DDBJ databases">
        <title>Whole genome-based taxonomy of the Shewanellaceae.</title>
        <authorList>
            <person name="Martin-Rodriguez A.J."/>
        </authorList>
    </citation>
    <scope>NUCLEOTIDE SEQUENCE [LARGE SCALE GENOMIC DNA]</scope>
    <source>
        <strain evidence="1 2">DSM 17177</strain>
    </source>
</reference>
<accession>A0ABT0LFL9</accession>